<dbReference type="InterPro" id="IPR050832">
    <property type="entry name" value="Bact_Acetyltransf"/>
</dbReference>
<dbReference type="PANTHER" id="PTHR43877">
    <property type="entry name" value="AMINOALKYLPHOSPHONATE N-ACETYLTRANSFERASE-RELATED-RELATED"/>
    <property type="match status" value="1"/>
</dbReference>
<sequence length="168" mass="18422">MTNMVTLIAQTTPLERDLATESRPATAGDIRKLGELYFSAYGPGVASENMEAAVADLEASFEGKYGTYVPEASHIVTDEAEGIIAAILVVERAKWDGAPDAPFIIELFTDREHRRQGLAEDLVRASLDALFQAGHHEVAVRVSEENSAALALYLSLDFRRWAPEENDE</sequence>
<dbReference type="Pfam" id="PF00583">
    <property type="entry name" value="Acetyltransf_1"/>
    <property type="match status" value="1"/>
</dbReference>
<keyword evidence="1" id="KW-0808">Transferase</keyword>
<organism evidence="4 5">
    <name type="scientific">Arthrobacter terrae</name>
    <dbReference type="NCBI Taxonomy" id="2935737"/>
    <lineage>
        <taxon>Bacteria</taxon>
        <taxon>Bacillati</taxon>
        <taxon>Actinomycetota</taxon>
        <taxon>Actinomycetes</taxon>
        <taxon>Micrococcales</taxon>
        <taxon>Micrococcaceae</taxon>
        <taxon>Arthrobacter</taxon>
    </lineage>
</organism>
<gene>
    <name evidence="4" type="ORF">IV500_14905</name>
</gene>
<feature type="domain" description="N-acetyltransferase" evidence="3">
    <location>
        <begin position="20"/>
        <end position="168"/>
    </location>
</feature>
<keyword evidence="5" id="KW-1185">Reference proteome</keyword>
<dbReference type="InterPro" id="IPR000182">
    <property type="entry name" value="GNAT_dom"/>
</dbReference>
<dbReference type="Gene3D" id="3.40.630.30">
    <property type="match status" value="1"/>
</dbReference>
<keyword evidence="2" id="KW-0012">Acyltransferase</keyword>
<dbReference type="PROSITE" id="PS51186">
    <property type="entry name" value="GNAT"/>
    <property type="match status" value="1"/>
</dbReference>
<evidence type="ECO:0000256" key="1">
    <source>
        <dbReference type="ARBA" id="ARBA00022679"/>
    </source>
</evidence>
<dbReference type="PANTHER" id="PTHR43877:SF1">
    <property type="entry name" value="ACETYLTRANSFERASE"/>
    <property type="match status" value="1"/>
</dbReference>
<dbReference type="InterPro" id="IPR016181">
    <property type="entry name" value="Acyl_CoA_acyltransferase"/>
</dbReference>
<accession>A0A931GBE7</accession>
<evidence type="ECO:0000313" key="5">
    <source>
        <dbReference type="Proteomes" id="UP000655366"/>
    </source>
</evidence>
<comment type="caution">
    <text evidence="4">The sequence shown here is derived from an EMBL/GenBank/DDBJ whole genome shotgun (WGS) entry which is preliminary data.</text>
</comment>
<protein>
    <submittedName>
        <fullName evidence="4">GNAT family N-acetyltransferase</fullName>
    </submittedName>
</protein>
<dbReference type="EMBL" id="JADNYM010000019">
    <property type="protein sequence ID" value="MBG0740667.1"/>
    <property type="molecule type" value="Genomic_DNA"/>
</dbReference>
<evidence type="ECO:0000256" key="2">
    <source>
        <dbReference type="ARBA" id="ARBA00023315"/>
    </source>
</evidence>
<dbReference type="CDD" id="cd04301">
    <property type="entry name" value="NAT_SF"/>
    <property type="match status" value="1"/>
</dbReference>
<reference evidence="4 5" key="1">
    <citation type="submission" date="2020-11" db="EMBL/GenBank/DDBJ databases">
        <title>Arthrobacter antarcticus sp. nov., isolated from Antarctic Soil.</title>
        <authorList>
            <person name="Li J."/>
        </authorList>
    </citation>
    <scope>NUCLEOTIDE SEQUENCE [LARGE SCALE GENOMIC DNA]</scope>
    <source>
        <strain evidence="4 5">Z1-20</strain>
    </source>
</reference>
<evidence type="ECO:0000313" key="4">
    <source>
        <dbReference type="EMBL" id="MBG0740667.1"/>
    </source>
</evidence>
<dbReference type="SUPFAM" id="SSF55729">
    <property type="entry name" value="Acyl-CoA N-acyltransferases (Nat)"/>
    <property type="match status" value="1"/>
</dbReference>
<evidence type="ECO:0000259" key="3">
    <source>
        <dbReference type="PROSITE" id="PS51186"/>
    </source>
</evidence>
<dbReference type="Proteomes" id="UP000655366">
    <property type="component" value="Unassembled WGS sequence"/>
</dbReference>
<dbReference type="GO" id="GO:0016747">
    <property type="term" value="F:acyltransferase activity, transferring groups other than amino-acyl groups"/>
    <property type="evidence" value="ECO:0007669"/>
    <property type="project" value="InterPro"/>
</dbReference>
<dbReference type="AlphaFoldDB" id="A0A931GBE7"/>
<name>A0A931GBE7_9MICC</name>
<proteinExistence type="predicted"/>
<dbReference type="RefSeq" id="WP_196397596.1">
    <property type="nucleotide sequence ID" value="NZ_JADNYM010000019.1"/>
</dbReference>